<evidence type="ECO:0000313" key="3">
    <source>
        <dbReference type="Proteomes" id="UP000005808"/>
    </source>
</evidence>
<sequence>MAVPGLRSVPVMATWVPDLYIDYVATATSAEWRQGMSRNAHSNSKRPSPNIRIEKRHSKESEVQEISQKDPKMAEPGAMRQRTHRK</sequence>
<dbReference type="AlphaFoldDB" id="H1SF50"/>
<proteinExistence type="predicted"/>
<gene>
    <name evidence="2" type="ORF">OR16_34758</name>
</gene>
<protein>
    <submittedName>
        <fullName evidence="2">Uncharacterized protein</fullName>
    </submittedName>
</protein>
<feature type="region of interest" description="Disordered" evidence="1">
    <location>
        <begin position="35"/>
        <end position="86"/>
    </location>
</feature>
<organism evidence="2 3">
    <name type="scientific">Cupriavidus basilensis OR16</name>
    <dbReference type="NCBI Taxonomy" id="1127483"/>
    <lineage>
        <taxon>Bacteria</taxon>
        <taxon>Pseudomonadati</taxon>
        <taxon>Pseudomonadota</taxon>
        <taxon>Betaproteobacteria</taxon>
        <taxon>Burkholderiales</taxon>
        <taxon>Burkholderiaceae</taxon>
        <taxon>Cupriavidus</taxon>
    </lineage>
</organism>
<accession>H1SF50</accession>
<evidence type="ECO:0000256" key="1">
    <source>
        <dbReference type="SAM" id="MobiDB-lite"/>
    </source>
</evidence>
<dbReference type="EMBL" id="AHJE01000105">
    <property type="protein sequence ID" value="EHP38875.1"/>
    <property type="molecule type" value="Genomic_DNA"/>
</dbReference>
<dbReference type="PATRIC" id="fig|1127483.3.peg.6945"/>
<dbReference type="Proteomes" id="UP000005808">
    <property type="component" value="Unassembled WGS sequence"/>
</dbReference>
<feature type="compositionally biased region" description="Basic and acidic residues" evidence="1">
    <location>
        <begin position="57"/>
        <end position="73"/>
    </location>
</feature>
<evidence type="ECO:0000313" key="2">
    <source>
        <dbReference type="EMBL" id="EHP38875.1"/>
    </source>
</evidence>
<reference evidence="2 3" key="1">
    <citation type="journal article" date="2012" name="J. Bacteriol.">
        <title>De Novo Genome Project of Cupriavidus basilensis OR16.</title>
        <authorList>
            <person name="Cserhati M."/>
            <person name="Kriszt B."/>
            <person name="Szoboszlay S."/>
            <person name="Toth A."/>
            <person name="Szabo I."/>
            <person name="Tancsics A."/>
            <person name="Nagy I."/>
            <person name="Horvath B."/>
            <person name="Nagy I."/>
            <person name="Kukolya J."/>
        </authorList>
    </citation>
    <scope>NUCLEOTIDE SEQUENCE [LARGE SCALE GENOMIC DNA]</scope>
    <source>
        <strain evidence="2 3">OR16</strain>
    </source>
</reference>
<comment type="caution">
    <text evidence="2">The sequence shown here is derived from an EMBL/GenBank/DDBJ whole genome shotgun (WGS) entry which is preliminary data.</text>
</comment>
<name>H1SF50_9BURK</name>
<feature type="compositionally biased region" description="Polar residues" evidence="1">
    <location>
        <begin position="35"/>
        <end position="47"/>
    </location>
</feature>